<evidence type="ECO:0000313" key="1">
    <source>
        <dbReference type="EMBL" id="KKK97366.1"/>
    </source>
</evidence>
<comment type="caution">
    <text evidence="1">The sequence shown here is derived from an EMBL/GenBank/DDBJ whole genome shotgun (WGS) entry which is preliminary data.</text>
</comment>
<proteinExistence type="predicted"/>
<accession>A0A0F9CL83</accession>
<gene>
    <name evidence="1" type="ORF">LCGC14_2653470</name>
</gene>
<protein>
    <submittedName>
        <fullName evidence="1">Uncharacterized protein</fullName>
    </submittedName>
</protein>
<reference evidence="1" key="1">
    <citation type="journal article" date="2015" name="Nature">
        <title>Complex archaea that bridge the gap between prokaryotes and eukaryotes.</title>
        <authorList>
            <person name="Spang A."/>
            <person name="Saw J.H."/>
            <person name="Jorgensen S.L."/>
            <person name="Zaremba-Niedzwiedzka K."/>
            <person name="Martijn J."/>
            <person name="Lind A.E."/>
            <person name="van Eijk R."/>
            <person name="Schleper C."/>
            <person name="Guy L."/>
            <person name="Ettema T.J."/>
        </authorList>
    </citation>
    <scope>NUCLEOTIDE SEQUENCE</scope>
</reference>
<dbReference type="EMBL" id="LAZR01046082">
    <property type="protein sequence ID" value="KKK97366.1"/>
    <property type="molecule type" value="Genomic_DNA"/>
</dbReference>
<dbReference type="AlphaFoldDB" id="A0A0F9CL83"/>
<name>A0A0F9CL83_9ZZZZ</name>
<sequence length="145" mass="15811">MPSTFLMYDPLDPVGNVTEVKTTGGDRQVPNSQPAGLSWLKVGNDHPAIGAMLDWRIVGGQGQLKDLVTISVTKPQIVADGLDEFLVTFSGILSSMKIIINRRDELVVEAVDPQITITSDIPMTFVFEVGEMDSHRFVPVMVEAV</sequence>
<organism evidence="1">
    <name type="scientific">marine sediment metagenome</name>
    <dbReference type="NCBI Taxonomy" id="412755"/>
    <lineage>
        <taxon>unclassified sequences</taxon>
        <taxon>metagenomes</taxon>
        <taxon>ecological metagenomes</taxon>
    </lineage>
</organism>